<dbReference type="AlphaFoldDB" id="A0A9Q1KL14"/>
<dbReference type="EMBL" id="JAKOGI010000080">
    <property type="protein sequence ID" value="KAJ8445192.1"/>
    <property type="molecule type" value="Genomic_DNA"/>
</dbReference>
<sequence>MEKLHGSSNVQGGRGHCPLLPTGPSEAVYGGSIHLDKQADMPSSSSTNVPIEPSWLEDLLNEPETPVNRRHRRSASDSLTCLGENSKGKELWLGNSMGRPAWGFQTPQYFNGQASLTRKLSSISEELDNLCKSSSTTPLTNSIKSAKEDAGCKGLGFPCPQSESDRVIVVGSEMQNQASGISNTSDDSFGGSNGSQAKPSVPQAAPKSDVKQKQYELAPPPYHITLESQFYLKAFLLNLQQHRHNARRSRARKLQYIAELERNVQALQQNCASSQILDIGCIPLVQVEGAAVSAQLEFLDQQNLLLVMENRALKQRLESLSQEHLIKLQYLYHLQNLSPPQHQRHRQKQKAAVHRRGRSCDLDSQFSRLSLYPSESASSKGSP</sequence>
<evidence type="ECO:0000256" key="2">
    <source>
        <dbReference type="SAM" id="MobiDB-lite"/>
    </source>
</evidence>
<reference evidence="3" key="1">
    <citation type="submission" date="2022-04" db="EMBL/GenBank/DDBJ databases">
        <title>Carnegiea gigantea Genome sequencing and assembly v2.</title>
        <authorList>
            <person name="Copetti D."/>
            <person name="Sanderson M.J."/>
            <person name="Burquez A."/>
            <person name="Wojciechowski M.F."/>
        </authorList>
    </citation>
    <scope>NUCLEOTIDE SEQUENCE</scope>
    <source>
        <strain evidence="3">SGP5-SGP5p</strain>
        <tissue evidence="3">Aerial part</tissue>
    </source>
</reference>
<organism evidence="3 4">
    <name type="scientific">Carnegiea gigantea</name>
    <dbReference type="NCBI Taxonomy" id="171969"/>
    <lineage>
        <taxon>Eukaryota</taxon>
        <taxon>Viridiplantae</taxon>
        <taxon>Streptophyta</taxon>
        <taxon>Embryophyta</taxon>
        <taxon>Tracheophyta</taxon>
        <taxon>Spermatophyta</taxon>
        <taxon>Magnoliopsida</taxon>
        <taxon>eudicotyledons</taxon>
        <taxon>Gunneridae</taxon>
        <taxon>Pentapetalae</taxon>
        <taxon>Caryophyllales</taxon>
        <taxon>Cactineae</taxon>
        <taxon>Cactaceae</taxon>
        <taxon>Cactoideae</taxon>
        <taxon>Echinocereeae</taxon>
        <taxon>Carnegiea</taxon>
    </lineage>
</organism>
<dbReference type="GO" id="GO:0005634">
    <property type="term" value="C:nucleus"/>
    <property type="evidence" value="ECO:0007669"/>
    <property type="project" value="UniProtKB-ARBA"/>
</dbReference>
<feature type="compositionally biased region" description="Polar residues" evidence="2">
    <location>
        <begin position="1"/>
        <end position="11"/>
    </location>
</feature>
<feature type="compositionally biased region" description="Polar residues" evidence="2">
    <location>
        <begin position="176"/>
        <end position="187"/>
    </location>
</feature>
<evidence type="ECO:0000256" key="1">
    <source>
        <dbReference type="SAM" id="Coils"/>
    </source>
</evidence>
<dbReference type="Proteomes" id="UP001153076">
    <property type="component" value="Unassembled WGS sequence"/>
</dbReference>
<dbReference type="InterPro" id="IPR044759">
    <property type="entry name" value="bZIP_RF2"/>
</dbReference>
<feature type="compositionally biased region" description="Basic residues" evidence="2">
    <location>
        <begin position="342"/>
        <end position="357"/>
    </location>
</feature>
<feature type="region of interest" description="Disordered" evidence="2">
    <location>
        <begin position="1"/>
        <end position="23"/>
    </location>
</feature>
<feature type="region of interest" description="Disordered" evidence="2">
    <location>
        <begin position="176"/>
        <end position="210"/>
    </location>
</feature>
<keyword evidence="1" id="KW-0175">Coiled coil</keyword>
<feature type="coiled-coil region" evidence="1">
    <location>
        <begin position="250"/>
        <end position="277"/>
    </location>
</feature>
<name>A0A9Q1KL14_9CARY</name>
<evidence type="ECO:0000313" key="4">
    <source>
        <dbReference type="Proteomes" id="UP001153076"/>
    </source>
</evidence>
<comment type="caution">
    <text evidence="3">The sequence shown here is derived from an EMBL/GenBank/DDBJ whole genome shotgun (WGS) entry which is preliminary data.</text>
</comment>
<gene>
    <name evidence="3" type="ORF">Cgig2_029564</name>
</gene>
<accession>A0A9Q1KL14</accession>
<proteinExistence type="predicted"/>
<protein>
    <submittedName>
        <fullName evidence="3">Uncharacterized protein</fullName>
    </submittedName>
</protein>
<dbReference type="PANTHER" id="PTHR46835">
    <property type="entry name" value="BASIC-LEUCINE ZIPPER (BZIP) TRANSCRIPTION FACTOR FAMILY PROTEIN-RELATED"/>
    <property type="match status" value="1"/>
</dbReference>
<dbReference type="OrthoDB" id="1878267at2759"/>
<keyword evidence="4" id="KW-1185">Reference proteome</keyword>
<dbReference type="PANTHER" id="PTHR46835:SF2">
    <property type="entry name" value="BZIP TRANSCRIPTION FACTOR"/>
    <property type="match status" value="1"/>
</dbReference>
<dbReference type="GO" id="GO:0003700">
    <property type="term" value="F:DNA-binding transcription factor activity"/>
    <property type="evidence" value="ECO:0007669"/>
    <property type="project" value="InterPro"/>
</dbReference>
<dbReference type="InterPro" id="IPR044797">
    <property type="entry name" value="At4g06598-like"/>
</dbReference>
<feature type="region of interest" description="Disordered" evidence="2">
    <location>
        <begin position="339"/>
        <end position="366"/>
    </location>
</feature>
<evidence type="ECO:0000313" key="3">
    <source>
        <dbReference type="EMBL" id="KAJ8445192.1"/>
    </source>
</evidence>
<dbReference type="CDD" id="cd14703">
    <property type="entry name" value="bZIP_plant_RF2"/>
    <property type="match status" value="1"/>
</dbReference>